<dbReference type="Gene3D" id="1.20.1070.10">
    <property type="entry name" value="Rhodopsin 7-helix transmembrane proteins"/>
    <property type="match status" value="1"/>
</dbReference>
<dbReference type="AlphaFoldDB" id="A0A6J2X8L2"/>
<dbReference type="OrthoDB" id="6369020at2759"/>
<feature type="transmembrane region" description="Helical" evidence="1">
    <location>
        <begin position="123"/>
        <end position="144"/>
    </location>
</feature>
<dbReference type="KEGG" id="soy:115876039"/>
<evidence type="ECO:0000256" key="1">
    <source>
        <dbReference type="SAM" id="Phobius"/>
    </source>
</evidence>
<dbReference type="GeneID" id="115876039"/>
<keyword evidence="3" id="KW-0418">Kinase</keyword>
<evidence type="ECO:0000313" key="3">
    <source>
        <dbReference type="RefSeq" id="XP_030747573.1"/>
    </source>
</evidence>
<organism evidence="2 3">
    <name type="scientific">Sitophilus oryzae</name>
    <name type="common">Rice weevil</name>
    <name type="synonym">Curculio oryzae</name>
    <dbReference type="NCBI Taxonomy" id="7048"/>
    <lineage>
        <taxon>Eukaryota</taxon>
        <taxon>Metazoa</taxon>
        <taxon>Ecdysozoa</taxon>
        <taxon>Arthropoda</taxon>
        <taxon>Hexapoda</taxon>
        <taxon>Insecta</taxon>
        <taxon>Pterygota</taxon>
        <taxon>Neoptera</taxon>
        <taxon>Endopterygota</taxon>
        <taxon>Coleoptera</taxon>
        <taxon>Polyphaga</taxon>
        <taxon>Cucujiformia</taxon>
        <taxon>Curculionidae</taxon>
        <taxon>Dryophthorinae</taxon>
        <taxon>Sitophilus</taxon>
    </lineage>
</organism>
<evidence type="ECO:0000313" key="2">
    <source>
        <dbReference type="Proteomes" id="UP000504635"/>
    </source>
</evidence>
<feature type="transmembrane region" description="Helical" evidence="1">
    <location>
        <begin position="176"/>
        <end position="201"/>
    </location>
</feature>
<keyword evidence="1" id="KW-1133">Transmembrane helix</keyword>
<keyword evidence="2" id="KW-1185">Reference proteome</keyword>
<sequence length="927" mass="106282">MLKYSAEQLAAIIALPIIIILLCWTVVIFHKNRKKWGAYDIPIVAVLIVSILRNITILTYTLAIISNYNEFNTDYCSIVTWIFNSIHTFQASSLTSIAVIGLFSTKLHRKSQSLRNFLTSTHIIYHLFCLTTLCACVGVAAILAQKDGGMSNVFADSFEISPCAFLPFELDIKFNVFIIVLHVFLASISLICFLIICFNYYKIKKDGFDYIKKSNSDLSELSNNFHGINANVNENRGFYDTYTVSRKDNNNYCNNKDTWVNSQFSNSDVLSNNSTTVSSTNSRRPCIIKQQQDEEDEVEIKRTGLETMHPVLIVCYLFYHIPLIILCVYPKLIYPWPVTGIALWLGLVQDLLIPIGLGIVDSRFCGWVSNVYRCNAKHTNEKLPQVGLDGKFRPFGLSSQPQSLDINHHERSKTLQQVEHRFPITNGSLYTSIDGRLPVIHNYRRHKEFRTGTLKQQHELQSSNMALHSSHLNRRDLETSSDNFTNCTSCEADQCPSHSDLHHLSPQYVHRKLSFLEASQNNVFSLNREIKNEEHKNQRLVPNHKNCLFVGSRSFQNPQNLFQQTNVLVDTNRQKQLVNFNNRRLSQSQESINHLYFDGRINRGDNIAENLFHHRSDMNITRPTFNLDSQLNSQMIKNSKNMLRLNKMRLSRSEESLNGIQCETPIVITANPQKLLTAPQIHHTQAHNYHHNIYSSDDEEYCFTDSNDNNVGKDYDSLSSSNSITTEANCDFEFYQTNRSNNNTTNEIVEVSNDLYDNKVNIIGFKPIESMPVQINVNGNGKEKHKNVSNARITRSNSKRSLESFHAFIEETSNLNNLNVVKKEDNVTKIAILHRSNSYTTLENKKRGKRAKKIDRSNSKSSESISKFELDDNDYVMKNKKIKSVEYLPNSTESAVYIDDLKNNNNGFKYITSSVPDFKKVFISEYI</sequence>
<keyword evidence="1" id="KW-0812">Transmembrane</keyword>
<dbReference type="GO" id="GO:0016301">
    <property type="term" value="F:kinase activity"/>
    <property type="evidence" value="ECO:0007669"/>
    <property type="project" value="UniProtKB-KW"/>
</dbReference>
<feature type="transmembrane region" description="Helical" evidence="1">
    <location>
        <begin position="311"/>
        <end position="332"/>
    </location>
</feature>
<protein>
    <submittedName>
        <fullName evidence="3">Probable serine/threonine-protein kinase ndrD</fullName>
    </submittedName>
</protein>
<dbReference type="RefSeq" id="XP_030747573.1">
    <property type="nucleotide sequence ID" value="XM_030891713.1"/>
</dbReference>
<dbReference type="Proteomes" id="UP000504635">
    <property type="component" value="Unplaced"/>
</dbReference>
<keyword evidence="1" id="KW-0472">Membrane</keyword>
<feature type="transmembrane region" description="Helical" evidence="1">
    <location>
        <begin position="41"/>
        <end position="66"/>
    </location>
</feature>
<accession>A0A6J2X8L2</accession>
<name>A0A6J2X8L2_SITOR</name>
<reference evidence="3" key="1">
    <citation type="submission" date="2025-08" db="UniProtKB">
        <authorList>
            <consortium name="RefSeq"/>
        </authorList>
    </citation>
    <scope>IDENTIFICATION</scope>
    <source>
        <tissue evidence="3">Gonads</tissue>
    </source>
</reference>
<feature type="transmembrane region" description="Helical" evidence="1">
    <location>
        <begin position="78"/>
        <end position="103"/>
    </location>
</feature>
<proteinExistence type="predicted"/>
<dbReference type="InParanoid" id="A0A6J2X8L2"/>
<gene>
    <name evidence="3" type="primary">LOC115876039</name>
</gene>
<keyword evidence="3" id="KW-0808">Transferase</keyword>
<feature type="transmembrane region" description="Helical" evidence="1">
    <location>
        <begin position="6"/>
        <end position="29"/>
    </location>
</feature>